<dbReference type="Pfam" id="PF06124">
    <property type="entry name" value="DUF960"/>
    <property type="match status" value="1"/>
</dbReference>
<dbReference type="RefSeq" id="WP_207599937.1">
    <property type="nucleotide sequence ID" value="NZ_JAFNJU010000007.1"/>
</dbReference>
<sequence>MKERKFQGARYVTRGISCSLTYELQLLIWDLIDQLEVEQDYLQVFKLEDKMGEVKLTHRQEEPDYSKDYILKAKEFSIESDNKIFVIDDGEYSTMMFASEY</sequence>
<dbReference type="Gene3D" id="3.10.450.150">
    <property type="entry name" value="enterococcus faecalis protein"/>
    <property type="match status" value="1"/>
</dbReference>
<name>A0A939H743_9CLOT</name>
<dbReference type="InterPro" id="IPR009303">
    <property type="entry name" value="DUF960"/>
</dbReference>
<gene>
    <name evidence="1" type="ORF">J3A84_10290</name>
</gene>
<evidence type="ECO:0000313" key="1">
    <source>
        <dbReference type="EMBL" id="MBO1265419.1"/>
    </source>
</evidence>
<evidence type="ECO:0000313" key="2">
    <source>
        <dbReference type="Proteomes" id="UP000664218"/>
    </source>
</evidence>
<keyword evidence="2" id="KW-1185">Reference proteome</keyword>
<dbReference type="Proteomes" id="UP000664218">
    <property type="component" value="Unassembled WGS sequence"/>
</dbReference>
<dbReference type="EMBL" id="JAFNJU010000007">
    <property type="protein sequence ID" value="MBO1265419.1"/>
    <property type="molecule type" value="Genomic_DNA"/>
</dbReference>
<proteinExistence type="predicted"/>
<accession>A0A939H743</accession>
<comment type="caution">
    <text evidence="1">The sequence shown here is derived from an EMBL/GenBank/DDBJ whole genome shotgun (WGS) entry which is preliminary data.</text>
</comment>
<protein>
    <recommendedName>
        <fullName evidence="3">DUF960 domain-containing protein</fullName>
    </recommendedName>
</protein>
<dbReference type="AlphaFoldDB" id="A0A939H743"/>
<organism evidence="1 2">
    <name type="scientific">Proteiniclasticum aestuarii</name>
    <dbReference type="NCBI Taxonomy" id="2817862"/>
    <lineage>
        <taxon>Bacteria</taxon>
        <taxon>Bacillati</taxon>
        <taxon>Bacillota</taxon>
        <taxon>Clostridia</taxon>
        <taxon>Eubacteriales</taxon>
        <taxon>Clostridiaceae</taxon>
        <taxon>Proteiniclasticum</taxon>
    </lineage>
</organism>
<evidence type="ECO:0008006" key="3">
    <source>
        <dbReference type="Google" id="ProtNLM"/>
    </source>
</evidence>
<reference evidence="1" key="1">
    <citation type="submission" date="2021-03" db="EMBL/GenBank/DDBJ databases">
        <title>Proteiniclasticum marinus sp. nov., isolated from tidal flat sediment.</title>
        <authorList>
            <person name="Namirimu T."/>
            <person name="Yang J.-A."/>
            <person name="Yang S.-H."/>
            <person name="Kim Y.-J."/>
            <person name="Kwon K.K."/>
        </authorList>
    </citation>
    <scope>NUCLEOTIDE SEQUENCE</scope>
    <source>
        <strain evidence="1">SCR006</strain>
    </source>
</reference>